<protein>
    <submittedName>
        <fullName evidence="1">Uncharacterized protein</fullName>
    </submittedName>
</protein>
<accession>A0ABP6BIL9</accession>
<proteinExistence type="predicted"/>
<organism evidence="1 2">
    <name type="scientific">Microbacterium binotii</name>
    <dbReference type="NCBI Taxonomy" id="462710"/>
    <lineage>
        <taxon>Bacteria</taxon>
        <taxon>Bacillati</taxon>
        <taxon>Actinomycetota</taxon>
        <taxon>Actinomycetes</taxon>
        <taxon>Micrococcales</taxon>
        <taxon>Microbacteriaceae</taxon>
        <taxon>Microbacterium</taxon>
    </lineage>
</organism>
<dbReference type="Proteomes" id="UP001500274">
    <property type="component" value="Unassembled WGS sequence"/>
</dbReference>
<evidence type="ECO:0000313" key="2">
    <source>
        <dbReference type="Proteomes" id="UP001500274"/>
    </source>
</evidence>
<evidence type="ECO:0000313" key="1">
    <source>
        <dbReference type="EMBL" id="GAA2570682.1"/>
    </source>
</evidence>
<comment type="caution">
    <text evidence="1">The sequence shown here is derived from an EMBL/GenBank/DDBJ whole genome shotgun (WGS) entry which is preliminary data.</text>
</comment>
<reference evidence="2" key="1">
    <citation type="journal article" date="2019" name="Int. J. Syst. Evol. Microbiol.">
        <title>The Global Catalogue of Microorganisms (GCM) 10K type strain sequencing project: providing services to taxonomists for standard genome sequencing and annotation.</title>
        <authorList>
            <consortium name="The Broad Institute Genomics Platform"/>
            <consortium name="The Broad Institute Genome Sequencing Center for Infectious Disease"/>
            <person name="Wu L."/>
            <person name="Ma J."/>
        </authorList>
    </citation>
    <scope>NUCLEOTIDE SEQUENCE [LARGE SCALE GENOMIC DNA]</scope>
    <source>
        <strain evidence="2">JCM 16365</strain>
    </source>
</reference>
<name>A0ABP6BIL9_9MICO</name>
<dbReference type="EMBL" id="BAAARI010000003">
    <property type="protein sequence ID" value="GAA2570682.1"/>
    <property type="molecule type" value="Genomic_DNA"/>
</dbReference>
<keyword evidence="2" id="KW-1185">Reference proteome</keyword>
<gene>
    <name evidence="1" type="ORF">GCM10009862_06840</name>
</gene>
<sequence length="247" mass="27078">MQYEDLTDEEVMRLLAATTGRKQNGIIRDIERRTEKALKAVTRDYVDPEAARSEALYEVTTPQGIAKFLASTKKNLSAWTAAIARGRTGQDAGLVGESMRTDAMYNVGSWDQRLEERGDAAYDGASIPVPQSEAGLRAAVIRHEFERITGPQGEGEETARLSKKQRAAVIRYANLHKDDAPEMLATFDEVAAALGLASKRGAHNLVRRARERIAADPILRFQIEALCGVENEPRTPFARAVAEAVAA</sequence>
<dbReference type="RefSeq" id="WP_344226908.1">
    <property type="nucleotide sequence ID" value="NZ_BAAARI010000003.1"/>
</dbReference>